<gene>
    <name evidence="1" type="ORF">CSOJ01_02473</name>
</gene>
<protein>
    <submittedName>
        <fullName evidence="1">Uncharacterized protein</fullName>
    </submittedName>
</protein>
<name>A0A8H6N2N1_9PEZI</name>
<sequence>MPRRAPLLASPALTSTQYARLMGNNTRPVQLRGARKKHSSPSHSSNVVAISLNVAFAAGLTPRAAHWLLRHSFDLVSPVEKDPSVGPSMQLPTRPAAAAALALDPRRSLELGQESSRSRSPPICIQTRVDLTSAPFSCRAALEAAHGRGLGMRDPCSSS</sequence>
<organism evidence="1 2">
    <name type="scientific">Colletotrichum sojae</name>
    <dbReference type="NCBI Taxonomy" id="2175907"/>
    <lineage>
        <taxon>Eukaryota</taxon>
        <taxon>Fungi</taxon>
        <taxon>Dikarya</taxon>
        <taxon>Ascomycota</taxon>
        <taxon>Pezizomycotina</taxon>
        <taxon>Sordariomycetes</taxon>
        <taxon>Hypocreomycetidae</taxon>
        <taxon>Glomerellales</taxon>
        <taxon>Glomerellaceae</taxon>
        <taxon>Colletotrichum</taxon>
        <taxon>Colletotrichum orchidearum species complex</taxon>
    </lineage>
</organism>
<dbReference type="Proteomes" id="UP000652219">
    <property type="component" value="Unassembled WGS sequence"/>
</dbReference>
<dbReference type="AlphaFoldDB" id="A0A8H6N2N1"/>
<proteinExistence type="predicted"/>
<keyword evidence="2" id="KW-1185">Reference proteome</keyword>
<evidence type="ECO:0000313" key="2">
    <source>
        <dbReference type="Proteomes" id="UP000652219"/>
    </source>
</evidence>
<accession>A0A8H6N2N1</accession>
<reference evidence="1 2" key="1">
    <citation type="journal article" date="2020" name="Phytopathology">
        <title>Genome Sequence Resources of Colletotrichum truncatum, C. plurivorum, C. musicola, and C. sojae: Four Species Pathogenic to Soybean (Glycine max).</title>
        <authorList>
            <person name="Rogerio F."/>
            <person name="Boufleur T.R."/>
            <person name="Ciampi-Guillardi M."/>
            <person name="Sukno S.A."/>
            <person name="Thon M.R."/>
            <person name="Massola Junior N.S."/>
            <person name="Baroncelli R."/>
        </authorList>
    </citation>
    <scope>NUCLEOTIDE SEQUENCE [LARGE SCALE GENOMIC DNA]</scope>
    <source>
        <strain evidence="1 2">LFN0009</strain>
    </source>
</reference>
<dbReference type="EMBL" id="WIGN01000022">
    <property type="protein sequence ID" value="KAF6817291.1"/>
    <property type="molecule type" value="Genomic_DNA"/>
</dbReference>
<evidence type="ECO:0000313" key="1">
    <source>
        <dbReference type="EMBL" id="KAF6817291.1"/>
    </source>
</evidence>
<comment type="caution">
    <text evidence="1">The sequence shown here is derived from an EMBL/GenBank/DDBJ whole genome shotgun (WGS) entry which is preliminary data.</text>
</comment>